<organism evidence="1 2">
    <name type="scientific">Golovinomyces cichoracearum</name>
    <dbReference type="NCBI Taxonomy" id="62708"/>
    <lineage>
        <taxon>Eukaryota</taxon>
        <taxon>Fungi</taxon>
        <taxon>Dikarya</taxon>
        <taxon>Ascomycota</taxon>
        <taxon>Pezizomycotina</taxon>
        <taxon>Leotiomycetes</taxon>
        <taxon>Erysiphales</taxon>
        <taxon>Erysiphaceae</taxon>
        <taxon>Golovinomyces</taxon>
    </lineage>
</organism>
<name>A0A420HQU9_9PEZI</name>
<gene>
    <name evidence="1" type="ORF">GcC1_172005</name>
</gene>
<evidence type="ECO:0000313" key="2">
    <source>
        <dbReference type="Proteomes" id="UP000285405"/>
    </source>
</evidence>
<dbReference type="EMBL" id="MCBR01017237">
    <property type="protein sequence ID" value="RKF59792.1"/>
    <property type="molecule type" value="Genomic_DNA"/>
</dbReference>
<comment type="caution">
    <text evidence="1">The sequence shown here is derived from an EMBL/GenBank/DDBJ whole genome shotgun (WGS) entry which is preliminary data.</text>
</comment>
<proteinExistence type="predicted"/>
<dbReference type="AlphaFoldDB" id="A0A420HQU9"/>
<sequence length="139" mass="15840">MACRGHSSSKRQAKLVVHEVPIDLSPLELKDETRWLTKINNKMHSLIVITVKGETEKQSIKQSGLSVRVMLLKVENRQSSTTESKCLNCFHYRYHKTFCNRSAKRVYYAGEYLQTLYTARADSLSQASMYPKGAPSAIQ</sequence>
<accession>A0A420HQU9</accession>
<reference evidence="1 2" key="1">
    <citation type="journal article" date="2018" name="BMC Genomics">
        <title>Comparative genome analyses reveal sequence features reflecting distinct modes of host-adaptation between dicot and monocot powdery mildew.</title>
        <authorList>
            <person name="Wu Y."/>
            <person name="Ma X."/>
            <person name="Pan Z."/>
            <person name="Kale S.D."/>
            <person name="Song Y."/>
            <person name="King H."/>
            <person name="Zhang Q."/>
            <person name="Presley C."/>
            <person name="Deng X."/>
            <person name="Wei C.I."/>
            <person name="Xiao S."/>
        </authorList>
    </citation>
    <scope>NUCLEOTIDE SEQUENCE [LARGE SCALE GENOMIC DNA]</scope>
    <source>
        <strain evidence="1">UCSC1</strain>
    </source>
</reference>
<dbReference type="Proteomes" id="UP000285405">
    <property type="component" value="Unassembled WGS sequence"/>
</dbReference>
<evidence type="ECO:0000313" key="1">
    <source>
        <dbReference type="EMBL" id="RKF59792.1"/>
    </source>
</evidence>
<protein>
    <submittedName>
        <fullName evidence="1">Uncharacterized protein</fullName>
    </submittedName>
</protein>